<keyword evidence="1" id="KW-1133">Transmembrane helix</keyword>
<comment type="caution">
    <text evidence="2">The sequence shown here is derived from an EMBL/GenBank/DDBJ whole genome shotgun (WGS) entry which is preliminary data.</text>
</comment>
<evidence type="ECO:0000313" key="2">
    <source>
        <dbReference type="EMBL" id="MEJ2904225.1"/>
    </source>
</evidence>
<dbReference type="EMBL" id="JBBEUB010000006">
    <property type="protein sequence ID" value="MEJ2904225.1"/>
    <property type="molecule type" value="Genomic_DNA"/>
</dbReference>
<name>A0ABU8NRZ9_9SPHI</name>
<keyword evidence="1" id="KW-0812">Transmembrane</keyword>
<keyword evidence="1" id="KW-0472">Membrane</keyword>
<proteinExistence type="predicted"/>
<protein>
    <submittedName>
        <fullName evidence="2">Uncharacterized protein</fullName>
    </submittedName>
</protein>
<organism evidence="2 3">
    <name type="scientific">Pedobacter panaciterrae</name>
    <dbReference type="NCBI Taxonomy" id="363849"/>
    <lineage>
        <taxon>Bacteria</taxon>
        <taxon>Pseudomonadati</taxon>
        <taxon>Bacteroidota</taxon>
        <taxon>Sphingobacteriia</taxon>
        <taxon>Sphingobacteriales</taxon>
        <taxon>Sphingobacteriaceae</taxon>
        <taxon>Pedobacter</taxon>
    </lineage>
</organism>
<feature type="transmembrane region" description="Helical" evidence="1">
    <location>
        <begin position="12"/>
        <end position="29"/>
    </location>
</feature>
<dbReference type="Proteomes" id="UP001378956">
    <property type="component" value="Unassembled WGS sequence"/>
</dbReference>
<gene>
    <name evidence="2" type="ORF">WAE58_17425</name>
</gene>
<dbReference type="RefSeq" id="WP_288882226.1">
    <property type="nucleotide sequence ID" value="NZ_CBFGNQ010000014.1"/>
</dbReference>
<keyword evidence="3" id="KW-1185">Reference proteome</keyword>
<sequence>MRLCSLRSEQLLFPFFPYFIFIMIRIRGFKLKTSANDLHSAIVTAPNRVDTISSFYGVKAKNLLRQYRDYLSDFKSWDQKSHAK</sequence>
<evidence type="ECO:0000256" key="1">
    <source>
        <dbReference type="SAM" id="Phobius"/>
    </source>
</evidence>
<evidence type="ECO:0000313" key="3">
    <source>
        <dbReference type="Proteomes" id="UP001378956"/>
    </source>
</evidence>
<accession>A0ABU8NRZ9</accession>
<reference evidence="2 3" key="1">
    <citation type="submission" date="2024-03" db="EMBL/GenBank/DDBJ databases">
        <title>Sequence of Lycoming College Course Isolates.</title>
        <authorList>
            <person name="Plotts O."/>
            <person name="Newman J."/>
        </authorList>
    </citation>
    <scope>NUCLEOTIDE SEQUENCE [LARGE SCALE GENOMIC DNA]</scope>
    <source>
        <strain evidence="2 3">CJB-3</strain>
    </source>
</reference>